<dbReference type="EMBL" id="CAJJDN010000049">
    <property type="protein sequence ID" value="CAD8085959.1"/>
    <property type="molecule type" value="Genomic_DNA"/>
</dbReference>
<dbReference type="Pfam" id="PF00498">
    <property type="entry name" value="FHA"/>
    <property type="match status" value="1"/>
</dbReference>
<sequence length="465" mass="55022">MQNHFNFAQSLSTQLNSFMNMQQLLIPGLPHELEINNLQQMARSMTLQENSEMIEEKQQQNHPLDKKCTQDGESVQPIVTPRRMCHDFNRESPFVKISVYKQHQMTNQKIYILQDDKIVGSNQIQKNEISIIRRKKQQHIGDNNIDLGLSSQEQNAEQVPCKISTEFGFRHSSRITPQIFCFLSLKYFHSRFKELPSNIFKLIHSFIKEKPKFYIQDCGTSLKTLVRIKKESPRIMNESNNYLIGADFYFHVIQLNSIPSLIENKKKDQETPIEYFFQTLVREHEKYRARIHGLSKEEQQTFQQYLEEYRNLKKKGRKQYHLINCYRPFLKIQFDTPITKQIAVFIAKPGCEQIFKIGRSQDCDIIVNMNTVSRKQTQIKFNKTQWEICDGEGIRQSANGTWQSLQPYEQPYFNIKQKLSDPHLIEDMMEIKICENIFKFEMIGFGVSKKRKLTNTLYQELTQFD</sequence>
<organism evidence="2 3">
    <name type="scientific">Paramecium sonneborni</name>
    <dbReference type="NCBI Taxonomy" id="65129"/>
    <lineage>
        <taxon>Eukaryota</taxon>
        <taxon>Sar</taxon>
        <taxon>Alveolata</taxon>
        <taxon>Ciliophora</taxon>
        <taxon>Intramacronucleata</taxon>
        <taxon>Oligohymenophorea</taxon>
        <taxon>Peniculida</taxon>
        <taxon>Parameciidae</taxon>
        <taxon>Paramecium</taxon>
    </lineage>
</organism>
<gene>
    <name evidence="2" type="ORF">PSON_ATCC_30995.1.T0490103</name>
</gene>
<dbReference type="PANTHER" id="PTHR46210:SF1">
    <property type="entry name" value="FHA DOMAIN-CONTAINING PROTEIN"/>
    <property type="match status" value="1"/>
</dbReference>
<proteinExistence type="predicted"/>
<reference evidence="2" key="1">
    <citation type="submission" date="2021-01" db="EMBL/GenBank/DDBJ databases">
        <authorList>
            <consortium name="Genoscope - CEA"/>
            <person name="William W."/>
        </authorList>
    </citation>
    <scope>NUCLEOTIDE SEQUENCE</scope>
</reference>
<accession>A0A8S1N467</accession>
<dbReference type="OrthoDB" id="302751at2759"/>
<feature type="domain" description="FHA" evidence="1">
    <location>
        <begin position="355"/>
        <end position="402"/>
    </location>
</feature>
<dbReference type="InterPro" id="IPR000253">
    <property type="entry name" value="FHA_dom"/>
</dbReference>
<dbReference type="CDD" id="cd00060">
    <property type="entry name" value="FHA"/>
    <property type="match status" value="1"/>
</dbReference>
<evidence type="ECO:0000313" key="2">
    <source>
        <dbReference type="EMBL" id="CAD8085959.1"/>
    </source>
</evidence>
<name>A0A8S1N467_9CILI</name>
<protein>
    <recommendedName>
        <fullName evidence="1">FHA domain-containing protein</fullName>
    </recommendedName>
</protein>
<evidence type="ECO:0000259" key="1">
    <source>
        <dbReference type="PROSITE" id="PS50006"/>
    </source>
</evidence>
<dbReference type="PANTHER" id="PTHR46210">
    <property type="entry name" value="FHA DOMAIN-CONTAINING PROTEIN"/>
    <property type="match status" value="1"/>
</dbReference>
<dbReference type="Proteomes" id="UP000692954">
    <property type="component" value="Unassembled WGS sequence"/>
</dbReference>
<evidence type="ECO:0000313" key="3">
    <source>
        <dbReference type="Proteomes" id="UP000692954"/>
    </source>
</evidence>
<dbReference type="PROSITE" id="PS50006">
    <property type="entry name" value="FHA_DOMAIN"/>
    <property type="match status" value="1"/>
</dbReference>
<keyword evidence="3" id="KW-1185">Reference proteome</keyword>
<dbReference type="AlphaFoldDB" id="A0A8S1N467"/>
<comment type="caution">
    <text evidence="2">The sequence shown here is derived from an EMBL/GenBank/DDBJ whole genome shotgun (WGS) entry which is preliminary data.</text>
</comment>